<keyword evidence="5 8" id="KW-0812">Transmembrane</keyword>
<comment type="similarity">
    <text evidence="2 8">Belongs to the fimbrial export usher family.</text>
</comment>
<evidence type="ECO:0000259" key="9">
    <source>
        <dbReference type="Pfam" id="PF13953"/>
    </source>
</evidence>
<reference evidence="11 12" key="1">
    <citation type="submission" date="2021-03" db="EMBL/GenBank/DDBJ databases">
        <title>Five novel Rahnella species.</title>
        <authorList>
            <person name="Brady C."/>
            <person name="Asselin J."/>
            <person name="Beer S."/>
            <person name="Bruberg M.B."/>
            <person name="Crampton B."/>
            <person name="Venter S."/>
            <person name="Arnold D."/>
            <person name="Denman S."/>
        </authorList>
    </citation>
    <scope>NUCLEOTIDE SEQUENCE [LARGE SCALE GENOMIC DNA]</scope>
    <source>
        <strain evidence="11 12">L72c</strain>
    </source>
</reference>
<comment type="caution">
    <text evidence="11">The sequence shown here is derived from an EMBL/GenBank/DDBJ whole genome shotgun (WGS) entry which is preliminary data.</text>
</comment>
<dbReference type="InterPro" id="IPR025949">
    <property type="entry name" value="PapC-like_C"/>
</dbReference>
<evidence type="ECO:0000256" key="8">
    <source>
        <dbReference type="RuleBase" id="RU003884"/>
    </source>
</evidence>
<evidence type="ECO:0000256" key="1">
    <source>
        <dbReference type="ARBA" id="ARBA00004571"/>
    </source>
</evidence>
<dbReference type="Proteomes" id="UP000699865">
    <property type="component" value="Unassembled WGS sequence"/>
</dbReference>
<dbReference type="Pfam" id="PF13954">
    <property type="entry name" value="PapC_N"/>
    <property type="match status" value="1"/>
</dbReference>
<dbReference type="InterPro" id="IPR025885">
    <property type="entry name" value="PapC_N"/>
</dbReference>
<accession>A0ABS6L497</accession>
<sequence length="846" mass="92751">MSTLLYPKAAKRPKYSWRKIACITCAELLIILNPTLALSAEKYYDASALELDGPGGGQQVDLSRFNTPGKQLPGIYHVEIFINEKNIGQRDINFVENEKGELEPEIPLSQYRKAGVKIDEIPAFAHIEDDSIIVDIDKKIEGAYAKFNFKQQRVTVNIPQILMKNIPSDYIDPEQWSQGLATVFTSYDFSGAQTHDKNIDSEEGNQYLNLRNGVNLGAWRLRNYTTWSHNSSGDKWNNINTYLQKDIAKLKGKLTLGDDSTQSDVFDSFAFRGVEMASEDRMMSSRESGFAPVIRGIANTANAQVTVSQDGYVVYQTYVPAGPFEITDLFPSTGGGDLDVTVKEADGSERKFTQSFGSVPVMQREGHLKYEVMAGKYNNDSGSAQDPNVALITGLYGLPHDTTVYGGLTNSDKYTAQQLGYGLGLGPFGSVSVDATHSETRTDRKVFSGESYRLKYAKSLNSMGTQINLSAFLFPGKDYYSFEDALDIISNDSNLSSGQKHDRYEVSFSQPLKDYGSISVYAYRQNYWDQEPDNYFSVSYSGSYGAMTLSINYNYTQSENGEPDKQLALTLQVPLESLLPQTWATYSMTSDSSNHIVQTAGINGTLLEGNNLNYGINSTVGNDSDGGSINAVYKGSSAELTSNYSESLANRRLSYGIRGAILAHPYGVTLSQPLSSDAPIALVRIPDQENISITNGVGIKTDSRGYAVVPNIQPYRINAIGLDTDTLASNLEIATTMNNVIPTDGALVLADFNVRSGERVLMTLSRPDNHEIPFGATATAGENSSNSIVADNGLVYLIGMPKKGIVTVKWGDEQDEQCQAAFELPALPKDSKDKKFSMVEVNGLCV</sequence>
<evidence type="ECO:0000256" key="6">
    <source>
        <dbReference type="ARBA" id="ARBA00023136"/>
    </source>
</evidence>
<keyword evidence="12" id="KW-1185">Reference proteome</keyword>
<name>A0ABS6L497_9GAMM</name>
<dbReference type="InterPro" id="IPR018030">
    <property type="entry name" value="Fimbrial_membr_usher_CS"/>
</dbReference>
<dbReference type="EMBL" id="JAFMOU010000069">
    <property type="protein sequence ID" value="MBU9836220.1"/>
    <property type="molecule type" value="Genomic_DNA"/>
</dbReference>
<dbReference type="RefSeq" id="WP_217138681.1">
    <property type="nucleotide sequence ID" value="NZ_JAFMOU010000069.1"/>
</dbReference>
<keyword evidence="7 8" id="KW-0998">Cell outer membrane</keyword>
<evidence type="ECO:0000256" key="2">
    <source>
        <dbReference type="ARBA" id="ARBA00008064"/>
    </source>
</evidence>
<dbReference type="PROSITE" id="PS01151">
    <property type="entry name" value="FIMBRIAL_USHER"/>
    <property type="match status" value="1"/>
</dbReference>
<evidence type="ECO:0000313" key="12">
    <source>
        <dbReference type="Proteomes" id="UP000699865"/>
    </source>
</evidence>
<protein>
    <submittedName>
        <fullName evidence="11">Fimbrial biogenesis outer membrane usher protein</fullName>
    </submittedName>
</protein>
<proteinExistence type="inferred from homology"/>
<organism evidence="11 12">
    <name type="scientific">Rahnella perminowiae</name>
    <dbReference type="NCBI Taxonomy" id="2816244"/>
    <lineage>
        <taxon>Bacteria</taxon>
        <taxon>Pseudomonadati</taxon>
        <taxon>Pseudomonadota</taxon>
        <taxon>Gammaproteobacteria</taxon>
        <taxon>Enterobacterales</taxon>
        <taxon>Yersiniaceae</taxon>
        <taxon>Rahnella</taxon>
    </lineage>
</organism>
<comment type="subcellular location">
    <subcellularLocation>
        <location evidence="1 8">Cell outer membrane</location>
        <topology evidence="1 8">Multi-pass membrane protein</topology>
    </subcellularLocation>
</comment>
<keyword evidence="4 8" id="KW-1029">Fimbrium biogenesis</keyword>
<dbReference type="PANTHER" id="PTHR30451:SF21">
    <property type="entry name" value="FIMBRIAL USHER DOMAIN-CONTAINING PROTEIN YDET-RELATED"/>
    <property type="match status" value="1"/>
</dbReference>
<evidence type="ECO:0000256" key="5">
    <source>
        <dbReference type="ARBA" id="ARBA00022692"/>
    </source>
</evidence>
<feature type="domain" description="PapC-like C-terminal" evidence="9">
    <location>
        <begin position="761"/>
        <end position="825"/>
    </location>
</feature>
<evidence type="ECO:0000259" key="10">
    <source>
        <dbReference type="Pfam" id="PF13954"/>
    </source>
</evidence>
<evidence type="ECO:0000256" key="3">
    <source>
        <dbReference type="ARBA" id="ARBA00022448"/>
    </source>
</evidence>
<dbReference type="Pfam" id="PF13953">
    <property type="entry name" value="PapC_C"/>
    <property type="match status" value="1"/>
</dbReference>
<dbReference type="Pfam" id="PF00577">
    <property type="entry name" value="Usher"/>
    <property type="match status" value="1"/>
</dbReference>
<dbReference type="PANTHER" id="PTHR30451">
    <property type="entry name" value="OUTER MEMBRANE USHER PROTEIN"/>
    <property type="match status" value="1"/>
</dbReference>
<keyword evidence="6 8" id="KW-0472">Membrane</keyword>
<keyword evidence="3 8" id="KW-0813">Transport</keyword>
<feature type="domain" description="PapC N-terminal" evidence="10">
    <location>
        <begin position="44"/>
        <end position="190"/>
    </location>
</feature>
<evidence type="ECO:0000256" key="4">
    <source>
        <dbReference type="ARBA" id="ARBA00022558"/>
    </source>
</evidence>
<dbReference type="InterPro" id="IPR000015">
    <property type="entry name" value="Fimb_usher"/>
</dbReference>
<evidence type="ECO:0000313" key="11">
    <source>
        <dbReference type="EMBL" id="MBU9836220.1"/>
    </source>
</evidence>
<gene>
    <name evidence="11" type="ORF">J1786_15545</name>
</gene>
<evidence type="ECO:0000256" key="7">
    <source>
        <dbReference type="ARBA" id="ARBA00023237"/>
    </source>
</evidence>